<dbReference type="SUPFAM" id="SSF52467">
    <property type="entry name" value="DHS-like NAD/FAD-binding domain"/>
    <property type="match status" value="1"/>
</dbReference>
<feature type="domain" description="Thiamine pyrophosphate enzyme N-terminal TPP-binding" evidence="7">
    <location>
        <begin position="7"/>
        <end position="110"/>
    </location>
</feature>
<evidence type="ECO:0000259" key="7">
    <source>
        <dbReference type="Pfam" id="PF02776"/>
    </source>
</evidence>
<dbReference type="SUPFAM" id="SSF52518">
    <property type="entry name" value="Thiamin diphosphate-binding fold (THDP-binding)"/>
    <property type="match status" value="2"/>
</dbReference>
<dbReference type="EMBL" id="CAEZWH010000013">
    <property type="protein sequence ID" value="CAB4644911.1"/>
    <property type="molecule type" value="Genomic_DNA"/>
</dbReference>
<dbReference type="InterPro" id="IPR012001">
    <property type="entry name" value="Thiamin_PyroP_enz_TPP-bd_dom"/>
</dbReference>
<organism evidence="9">
    <name type="scientific">freshwater metagenome</name>
    <dbReference type="NCBI Taxonomy" id="449393"/>
    <lineage>
        <taxon>unclassified sequences</taxon>
        <taxon>metagenomes</taxon>
        <taxon>ecological metagenomes</taxon>
    </lineage>
</organism>
<sequence length="553" mass="59597">MDEWIRIGVRHAVLSPGSRSTPMALALSARTEISLHVFHDERSASFAALGIGQHDGVPAVLLCTSGTAAVQFHAAVVEADHAHVPMLVCTADRPPELQGVGAPQTINQTNLYGSSTRLFIDAGVADDRHSSKWRAIARDSFSAAMDINPGPVQINLPFREPLIGEVQTLPAVDPGSIVKQGRLSPSASERKALNKMLLSNRGVIVAGAGIDQPRFVFELARTLQWPIIADQRSGCRVSASVEQEAVIVSTADVMLRDFDTAMQLKPEVILRIGDPPVSKVVNAWLKDCGAPYCAISTTPSLIDPDNRVQLHMVGTPSQICMEVVRGSTKRTDPSWPNEWKRRENIARSTIEKELVAATEITEPFIANRVLTALPVSSNLVLSSSMPIRDVEWFAAPRDGVKVFANRGVNGIDGVVSTAVGIALASRKPTALLIGDVAMMHDINGLINITERAVDLRIVIIDNNGGGIFSFLPQSSSLDRDRFEKLFGTPHNTDFVSLLAGHRVECVVAETKTQFDAAIERTGLAAVLVRTRRDDNVVEHARINAAVASALTAG</sequence>
<dbReference type="GO" id="GO:0046872">
    <property type="term" value="F:metal ion binding"/>
    <property type="evidence" value="ECO:0007669"/>
    <property type="project" value="UniProtKB-KW"/>
</dbReference>
<evidence type="ECO:0000256" key="1">
    <source>
        <dbReference type="ARBA" id="ARBA00022679"/>
    </source>
</evidence>
<dbReference type="GO" id="GO:0070204">
    <property type="term" value="F:2-succinyl-5-enolpyruvyl-6-hydroxy-3-cyclohexene-1-carboxylic-acid synthase activity"/>
    <property type="evidence" value="ECO:0007669"/>
    <property type="project" value="InterPro"/>
</dbReference>
<dbReference type="Gene3D" id="3.40.50.1220">
    <property type="entry name" value="TPP-binding domain"/>
    <property type="match status" value="1"/>
</dbReference>
<keyword evidence="5" id="KW-0464">Manganese</keyword>
<accession>A0A6J6K529</accession>
<feature type="domain" description="Menaquinone biosynthesis protein MenD middle" evidence="8">
    <location>
        <begin position="195"/>
        <end position="379"/>
    </location>
</feature>
<dbReference type="InterPro" id="IPR011766">
    <property type="entry name" value="TPP_enzyme_TPP-bd"/>
</dbReference>
<dbReference type="PANTHER" id="PTHR42916">
    <property type="entry name" value="2-SUCCINYL-5-ENOLPYRUVYL-6-HYDROXY-3-CYCLOHEXENE-1-CARBOXYLATE SYNTHASE"/>
    <property type="match status" value="1"/>
</dbReference>
<evidence type="ECO:0000259" key="8">
    <source>
        <dbReference type="Pfam" id="PF16582"/>
    </source>
</evidence>
<dbReference type="InterPro" id="IPR004433">
    <property type="entry name" value="MenaQ_synth_MenD"/>
</dbReference>
<dbReference type="InterPro" id="IPR032264">
    <property type="entry name" value="MenD_middle"/>
</dbReference>
<dbReference type="Pfam" id="PF02775">
    <property type="entry name" value="TPP_enzyme_C"/>
    <property type="match status" value="1"/>
</dbReference>
<protein>
    <submittedName>
        <fullName evidence="9">Unannotated protein</fullName>
    </submittedName>
</protein>
<keyword evidence="3" id="KW-0460">Magnesium</keyword>
<dbReference type="CDD" id="cd02009">
    <property type="entry name" value="TPP_SHCHC_synthase"/>
    <property type="match status" value="1"/>
</dbReference>
<dbReference type="HAMAP" id="MF_01659">
    <property type="entry name" value="MenD"/>
    <property type="match status" value="1"/>
</dbReference>
<evidence type="ECO:0000256" key="3">
    <source>
        <dbReference type="ARBA" id="ARBA00022842"/>
    </source>
</evidence>
<dbReference type="PIRSF" id="PIRSF004983">
    <property type="entry name" value="MenD"/>
    <property type="match status" value="1"/>
</dbReference>
<dbReference type="GO" id="GO:0009234">
    <property type="term" value="P:menaquinone biosynthetic process"/>
    <property type="evidence" value="ECO:0007669"/>
    <property type="project" value="InterPro"/>
</dbReference>
<dbReference type="InterPro" id="IPR029061">
    <property type="entry name" value="THDP-binding"/>
</dbReference>
<dbReference type="CDD" id="cd07037">
    <property type="entry name" value="TPP_PYR_MenD"/>
    <property type="match status" value="1"/>
</dbReference>
<name>A0A6J6K529_9ZZZZ</name>
<proteinExistence type="inferred from homology"/>
<keyword evidence="4" id="KW-0786">Thiamine pyrophosphate</keyword>
<evidence type="ECO:0000256" key="5">
    <source>
        <dbReference type="ARBA" id="ARBA00023211"/>
    </source>
</evidence>
<dbReference type="Gene3D" id="3.40.50.970">
    <property type="match status" value="2"/>
</dbReference>
<dbReference type="Pfam" id="PF16582">
    <property type="entry name" value="TPP_enzyme_M_2"/>
    <property type="match status" value="1"/>
</dbReference>
<keyword evidence="1" id="KW-0808">Transferase</keyword>
<keyword evidence="2" id="KW-0479">Metal-binding</keyword>
<reference evidence="9" key="1">
    <citation type="submission" date="2020-05" db="EMBL/GenBank/DDBJ databases">
        <authorList>
            <person name="Chiriac C."/>
            <person name="Salcher M."/>
            <person name="Ghai R."/>
            <person name="Kavagutti S V."/>
        </authorList>
    </citation>
    <scope>NUCLEOTIDE SEQUENCE</scope>
</reference>
<dbReference type="GO" id="GO:0030976">
    <property type="term" value="F:thiamine pyrophosphate binding"/>
    <property type="evidence" value="ECO:0007669"/>
    <property type="project" value="InterPro"/>
</dbReference>
<dbReference type="NCBIfam" id="TIGR00173">
    <property type="entry name" value="menD"/>
    <property type="match status" value="1"/>
</dbReference>
<evidence type="ECO:0000313" key="9">
    <source>
        <dbReference type="EMBL" id="CAB4644911.1"/>
    </source>
</evidence>
<evidence type="ECO:0000256" key="2">
    <source>
        <dbReference type="ARBA" id="ARBA00022723"/>
    </source>
</evidence>
<dbReference type="AlphaFoldDB" id="A0A6J6K529"/>
<gene>
    <name evidence="9" type="ORF">UFOPK2195_00150</name>
</gene>
<evidence type="ECO:0000259" key="6">
    <source>
        <dbReference type="Pfam" id="PF02775"/>
    </source>
</evidence>
<evidence type="ECO:0000256" key="4">
    <source>
        <dbReference type="ARBA" id="ARBA00023052"/>
    </source>
</evidence>
<dbReference type="PANTHER" id="PTHR42916:SF1">
    <property type="entry name" value="PROTEIN PHYLLO, CHLOROPLASTIC"/>
    <property type="match status" value="1"/>
</dbReference>
<dbReference type="Pfam" id="PF02776">
    <property type="entry name" value="TPP_enzyme_N"/>
    <property type="match status" value="1"/>
</dbReference>
<dbReference type="InterPro" id="IPR029035">
    <property type="entry name" value="DHS-like_NAD/FAD-binding_dom"/>
</dbReference>
<feature type="domain" description="Thiamine pyrophosphate enzyme TPP-binding" evidence="6">
    <location>
        <begin position="415"/>
        <end position="520"/>
    </location>
</feature>